<comment type="caution">
    <text evidence="1">The sequence shown here is derived from an EMBL/GenBank/DDBJ whole genome shotgun (WGS) entry which is preliminary data.</text>
</comment>
<dbReference type="Proteomes" id="UP001165960">
    <property type="component" value="Unassembled WGS sequence"/>
</dbReference>
<organism evidence="1 2">
    <name type="scientific">Entomophthora muscae</name>
    <dbReference type="NCBI Taxonomy" id="34485"/>
    <lineage>
        <taxon>Eukaryota</taxon>
        <taxon>Fungi</taxon>
        <taxon>Fungi incertae sedis</taxon>
        <taxon>Zoopagomycota</taxon>
        <taxon>Entomophthoromycotina</taxon>
        <taxon>Entomophthoromycetes</taxon>
        <taxon>Entomophthorales</taxon>
        <taxon>Entomophthoraceae</taxon>
        <taxon>Entomophthora</taxon>
    </lineage>
</organism>
<proteinExistence type="predicted"/>
<evidence type="ECO:0000313" key="2">
    <source>
        <dbReference type="Proteomes" id="UP001165960"/>
    </source>
</evidence>
<gene>
    <name evidence="1" type="ORF">DSO57_1031472</name>
</gene>
<reference evidence="1" key="1">
    <citation type="submission" date="2022-04" db="EMBL/GenBank/DDBJ databases">
        <title>Genome of the entomopathogenic fungus Entomophthora muscae.</title>
        <authorList>
            <person name="Elya C."/>
            <person name="Lovett B.R."/>
            <person name="Lee E."/>
            <person name="Macias A.M."/>
            <person name="Hajek A.E."/>
            <person name="De Bivort B.L."/>
            <person name="Kasson M.T."/>
            <person name="De Fine Licht H.H."/>
            <person name="Stajich J.E."/>
        </authorList>
    </citation>
    <scope>NUCLEOTIDE SEQUENCE</scope>
    <source>
        <strain evidence="1">Berkeley</strain>
    </source>
</reference>
<accession>A0ACC2TMP3</accession>
<evidence type="ECO:0000313" key="1">
    <source>
        <dbReference type="EMBL" id="KAJ9075877.1"/>
    </source>
</evidence>
<protein>
    <submittedName>
        <fullName evidence="1">Uncharacterized protein</fullName>
    </submittedName>
</protein>
<keyword evidence="2" id="KW-1185">Reference proteome</keyword>
<sequence>MALAEIATHLKSIKIRILGALKERYCKISKKPKKQPDSKLKDVYPSMLDLLQRDTYLKTTEVRHILGLHSIFVACCTTQLWMHELVVGILVLINHTGDEWDDDSDFLHNSVIGATIPTACPYQKISMEIRFHEPPELQTIDYSNYLIIHPRRSRKRQDKIIHKTRTGLKTHKIY</sequence>
<name>A0ACC2TMP3_9FUNG</name>
<dbReference type="EMBL" id="QTSX02002356">
    <property type="protein sequence ID" value="KAJ9075877.1"/>
    <property type="molecule type" value="Genomic_DNA"/>
</dbReference>